<sequence length="654" mass="70544">MDYDYTQQQQQSPQQRPHWPPQLLTAQPGSQQSPFPSPVSPSPYYYTPSQQSPQSESRPTSSNLTLNLSSLSVTSPTNLSPINPPFHSHHPHPHGHHHTQSSGNLAVSPITPVSPANFSSAHLSPQPPSFQFNFDSPDTSATDPSLLLAQRRPSTGSHSPSSSELAVEKSVPRKRSLTNTASAPPPSAHHAHSHSYGGHAHQLPHPIITTTASSPPPLSEPSSQGPLTPASSQPPTQIDINAHNSPYDDPDGIAGYSMADQGESDDDSGKASAVTGPTAGVIGKPMGTNNFVTKLYQMINDPKSQHFIAWTELGTSFVVSNVGEFSRSILGSHFKHNNFSSFVRQLNMYGFHKINRTPRAQRTSTTSQTWEFSHPKFLRARPDLLDAIKRKALEPDPRERGRVELPGEVARLLTDMRDENKALWREISRLGGRVPAHIANTLSASNSCSSSTTTPKLHIGGDDEEDDVSDEGFSFNVVGPGLSGMGGGMGGGGGDAWMNWATAEMRRERRKVEKLTGIVRTLCDTIGTVSPTLMQELNALNAPSPSPSPVPPSPIVSEHSPNIYVTSPPSPSHSAHSHPSVPMLSIPQYSLHASSSSPTSSDFSQIPFGRHGRQPSITLTPDADRDGPGREKRQRTGEEDGEGEMSLDLDLDME</sequence>
<name>A0A1J8PVB3_9AGAM</name>
<dbReference type="Gene3D" id="1.10.10.10">
    <property type="entry name" value="Winged helix-like DNA-binding domain superfamily/Winged helix DNA-binding domain"/>
    <property type="match status" value="1"/>
</dbReference>
<keyword evidence="12" id="KW-1185">Reference proteome</keyword>
<evidence type="ECO:0000256" key="2">
    <source>
        <dbReference type="ARBA" id="ARBA00006403"/>
    </source>
</evidence>
<dbReference type="InterPro" id="IPR036390">
    <property type="entry name" value="WH_DNA-bd_sf"/>
</dbReference>
<evidence type="ECO:0000313" key="11">
    <source>
        <dbReference type="EMBL" id="OJA12813.1"/>
    </source>
</evidence>
<keyword evidence="5" id="KW-0804">Transcription</keyword>
<dbReference type="AlphaFoldDB" id="A0A1J8PVB3"/>
<organism evidence="11 12">
    <name type="scientific">Rhizopogon vesiculosus</name>
    <dbReference type="NCBI Taxonomy" id="180088"/>
    <lineage>
        <taxon>Eukaryota</taxon>
        <taxon>Fungi</taxon>
        <taxon>Dikarya</taxon>
        <taxon>Basidiomycota</taxon>
        <taxon>Agaricomycotina</taxon>
        <taxon>Agaricomycetes</taxon>
        <taxon>Agaricomycetidae</taxon>
        <taxon>Boletales</taxon>
        <taxon>Suillineae</taxon>
        <taxon>Rhizopogonaceae</taxon>
        <taxon>Rhizopogon</taxon>
    </lineage>
</organism>
<dbReference type="Proteomes" id="UP000183567">
    <property type="component" value="Unassembled WGS sequence"/>
</dbReference>
<comment type="subunit">
    <text evidence="7">Homotrimer. Homotrimerization increases the affinity of HSF1 to DNA. Interacts with transcriptional coregulator SSA1 on chromatin.</text>
</comment>
<feature type="region of interest" description="Disordered" evidence="9">
    <location>
        <begin position="1"/>
        <end position="276"/>
    </location>
</feature>
<feature type="compositionally biased region" description="Low complexity" evidence="9">
    <location>
        <begin position="154"/>
        <end position="163"/>
    </location>
</feature>
<dbReference type="PROSITE" id="PS00434">
    <property type="entry name" value="HSF_DOMAIN"/>
    <property type="match status" value="1"/>
</dbReference>
<dbReference type="OrthoDB" id="60033at2759"/>
<feature type="domain" description="HSF-type DNA-binding" evidence="10">
    <location>
        <begin position="330"/>
        <end position="354"/>
    </location>
</feature>
<dbReference type="PANTHER" id="PTHR10015">
    <property type="entry name" value="HEAT SHOCK TRANSCRIPTION FACTOR"/>
    <property type="match status" value="1"/>
</dbReference>
<keyword evidence="4" id="KW-0238">DNA-binding</keyword>
<evidence type="ECO:0000259" key="10">
    <source>
        <dbReference type="PROSITE" id="PS00434"/>
    </source>
</evidence>
<evidence type="ECO:0000256" key="3">
    <source>
        <dbReference type="ARBA" id="ARBA00023015"/>
    </source>
</evidence>
<proteinExistence type="inferred from homology"/>
<feature type="compositionally biased region" description="Basic and acidic residues" evidence="9">
    <location>
        <begin position="622"/>
        <end position="638"/>
    </location>
</feature>
<evidence type="ECO:0000256" key="8">
    <source>
        <dbReference type="RuleBase" id="RU004020"/>
    </source>
</evidence>
<evidence type="ECO:0000256" key="4">
    <source>
        <dbReference type="ARBA" id="ARBA00023125"/>
    </source>
</evidence>
<dbReference type="InterPro" id="IPR036388">
    <property type="entry name" value="WH-like_DNA-bd_sf"/>
</dbReference>
<feature type="compositionally biased region" description="Low complexity" evidence="9">
    <location>
        <begin position="7"/>
        <end position="17"/>
    </location>
</feature>
<feature type="compositionally biased region" description="Polar residues" evidence="9">
    <location>
        <begin position="229"/>
        <end position="244"/>
    </location>
</feature>
<accession>A0A1J8PVB3</accession>
<comment type="caution">
    <text evidence="11">The sequence shown here is derived from an EMBL/GenBank/DDBJ whole genome shotgun (WGS) entry which is preliminary data.</text>
</comment>
<protein>
    <recommendedName>
        <fullName evidence="10">HSF-type DNA-binding domain-containing protein</fullName>
    </recommendedName>
</protein>
<dbReference type="SUPFAM" id="SSF46785">
    <property type="entry name" value="Winged helix' DNA-binding domain"/>
    <property type="match status" value="1"/>
</dbReference>
<feature type="compositionally biased region" description="Polar residues" evidence="9">
    <location>
        <begin position="114"/>
        <end position="143"/>
    </location>
</feature>
<dbReference type="SMART" id="SM00415">
    <property type="entry name" value="HSF"/>
    <property type="match status" value="1"/>
</dbReference>
<keyword evidence="6" id="KW-0539">Nucleus</keyword>
<evidence type="ECO:0000313" key="12">
    <source>
        <dbReference type="Proteomes" id="UP000183567"/>
    </source>
</evidence>
<evidence type="ECO:0000256" key="5">
    <source>
        <dbReference type="ARBA" id="ARBA00023163"/>
    </source>
</evidence>
<dbReference type="EMBL" id="LVVM01004484">
    <property type="protein sequence ID" value="OJA12813.1"/>
    <property type="molecule type" value="Genomic_DNA"/>
</dbReference>
<dbReference type="GO" id="GO:0003700">
    <property type="term" value="F:DNA-binding transcription factor activity"/>
    <property type="evidence" value="ECO:0007669"/>
    <property type="project" value="InterPro"/>
</dbReference>
<evidence type="ECO:0000256" key="1">
    <source>
        <dbReference type="ARBA" id="ARBA00004123"/>
    </source>
</evidence>
<feature type="compositionally biased region" description="Pro residues" evidence="9">
    <location>
        <begin position="544"/>
        <end position="554"/>
    </location>
</feature>
<feature type="region of interest" description="Disordered" evidence="9">
    <location>
        <begin position="539"/>
        <end position="654"/>
    </location>
</feature>
<feature type="compositionally biased region" description="Low complexity" evidence="9">
    <location>
        <begin position="572"/>
        <end position="582"/>
    </location>
</feature>
<keyword evidence="3" id="KW-0805">Transcription regulation</keyword>
<dbReference type="STRING" id="180088.A0A1J8PVB3"/>
<evidence type="ECO:0000256" key="9">
    <source>
        <dbReference type="SAM" id="MobiDB-lite"/>
    </source>
</evidence>
<feature type="compositionally biased region" description="Low complexity" evidence="9">
    <location>
        <begin position="444"/>
        <end position="454"/>
    </location>
</feature>
<dbReference type="Pfam" id="PF00447">
    <property type="entry name" value="HSF_DNA-bind"/>
    <property type="match status" value="1"/>
</dbReference>
<dbReference type="GO" id="GO:0005634">
    <property type="term" value="C:nucleus"/>
    <property type="evidence" value="ECO:0007669"/>
    <property type="project" value="UniProtKB-SubCell"/>
</dbReference>
<feature type="compositionally biased region" description="Low complexity" evidence="9">
    <location>
        <begin position="42"/>
        <end position="81"/>
    </location>
</feature>
<feature type="compositionally biased region" description="Low complexity" evidence="9">
    <location>
        <begin position="590"/>
        <end position="604"/>
    </location>
</feature>
<feature type="region of interest" description="Disordered" evidence="9">
    <location>
        <begin position="444"/>
        <end position="467"/>
    </location>
</feature>
<feature type="compositionally biased region" description="Basic residues" evidence="9">
    <location>
        <begin position="87"/>
        <end position="99"/>
    </location>
</feature>
<dbReference type="InterPro" id="IPR000232">
    <property type="entry name" value="HSF_DNA-bd"/>
</dbReference>
<dbReference type="FunFam" id="1.10.10.10:FF:000027">
    <property type="entry name" value="Heat shock transcription factor 1"/>
    <property type="match status" value="1"/>
</dbReference>
<feature type="compositionally biased region" description="Acidic residues" evidence="9">
    <location>
        <begin position="639"/>
        <end position="654"/>
    </location>
</feature>
<comment type="similarity">
    <text evidence="2 8">Belongs to the HSF family.</text>
</comment>
<dbReference type="PANTHER" id="PTHR10015:SF427">
    <property type="entry name" value="HEAT SHOCK FACTOR PROTEIN"/>
    <property type="match status" value="1"/>
</dbReference>
<reference evidence="11 12" key="1">
    <citation type="submission" date="2016-03" db="EMBL/GenBank/DDBJ databases">
        <title>Comparative genomics of the ectomycorrhizal sister species Rhizopogon vinicolor and Rhizopogon vesiculosus (Basidiomycota: Boletales) reveals a divergence of the mating type B locus.</title>
        <authorList>
            <person name="Mujic A.B."/>
            <person name="Kuo A."/>
            <person name="Tritt A."/>
            <person name="Lipzen A."/>
            <person name="Chen C."/>
            <person name="Johnson J."/>
            <person name="Sharma A."/>
            <person name="Barry K."/>
            <person name="Grigoriev I.V."/>
            <person name="Spatafora J.W."/>
        </authorList>
    </citation>
    <scope>NUCLEOTIDE SEQUENCE [LARGE SCALE GENOMIC DNA]</scope>
    <source>
        <strain evidence="11 12">AM-OR11-056</strain>
    </source>
</reference>
<evidence type="ECO:0000256" key="6">
    <source>
        <dbReference type="ARBA" id="ARBA00023242"/>
    </source>
</evidence>
<feature type="non-terminal residue" evidence="11">
    <location>
        <position position="654"/>
    </location>
</feature>
<dbReference type="GO" id="GO:0043565">
    <property type="term" value="F:sequence-specific DNA binding"/>
    <property type="evidence" value="ECO:0007669"/>
    <property type="project" value="InterPro"/>
</dbReference>
<evidence type="ECO:0000256" key="7">
    <source>
        <dbReference type="ARBA" id="ARBA00062171"/>
    </source>
</evidence>
<dbReference type="PRINTS" id="PR00056">
    <property type="entry name" value="HSFDOMAIN"/>
</dbReference>
<gene>
    <name evidence="11" type="ORF">AZE42_09583</name>
</gene>
<comment type="subcellular location">
    <subcellularLocation>
        <location evidence="1">Nucleus</location>
    </subcellularLocation>
</comment>